<dbReference type="Proteomes" id="UP000663870">
    <property type="component" value="Unassembled WGS sequence"/>
</dbReference>
<dbReference type="PANTHER" id="PTHR13367">
    <property type="entry name" value="UBIQUITIN THIOESTERASE"/>
    <property type="match status" value="1"/>
</dbReference>
<evidence type="ECO:0000259" key="9">
    <source>
        <dbReference type="Pfam" id="PF12359"/>
    </source>
</evidence>
<keyword evidence="6" id="KW-0788">Thiol protease</keyword>
<dbReference type="InterPro" id="IPR022105">
    <property type="entry name" value="DUF3645"/>
</dbReference>
<keyword evidence="3" id="KW-0645">Protease</keyword>
<protein>
    <recommendedName>
        <fullName evidence="2">ubiquitinyl hydrolase 1</fullName>
        <ecNumber evidence="2">3.4.19.12</ecNumber>
    </recommendedName>
</protein>
<evidence type="ECO:0000256" key="7">
    <source>
        <dbReference type="SAM" id="Coils"/>
    </source>
</evidence>
<feature type="domain" description="DUF3638" evidence="8">
    <location>
        <begin position="2317"/>
        <end position="2377"/>
    </location>
</feature>
<comment type="catalytic activity">
    <reaction evidence="1">
        <text>Thiol-dependent hydrolysis of ester, thioester, amide, peptide and isopeptide bonds formed by the C-terminal Gly of ubiquitin (a 76-residue protein attached to proteins as an intracellular targeting signal).</text>
        <dbReference type="EC" id="3.4.19.12"/>
    </reaction>
</comment>
<evidence type="ECO:0000256" key="4">
    <source>
        <dbReference type="ARBA" id="ARBA00022786"/>
    </source>
</evidence>
<keyword evidence="4" id="KW-0833">Ubl conjugation pathway</keyword>
<dbReference type="Proteomes" id="UP000663854">
    <property type="component" value="Unassembled WGS sequence"/>
</dbReference>
<feature type="coiled-coil region" evidence="7">
    <location>
        <begin position="1698"/>
        <end position="1794"/>
    </location>
</feature>
<dbReference type="EMBL" id="CAJNOH010001277">
    <property type="protein sequence ID" value="CAF1198957.1"/>
    <property type="molecule type" value="Genomic_DNA"/>
</dbReference>
<dbReference type="EC" id="3.4.19.12" evidence="2"/>
<evidence type="ECO:0000256" key="5">
    <source>
        <dbReference type="ARBA" id="ARBA00022801"/>
    </source>
</evidence>
<dbReference type="GO" id="GO:0004843">
    <property type="term" value="F:cysteine-type deubiquitinase activity"/>
    <property type="evidence" value="ECO:0007669"/>
    <property type="project" value="UniProtKB-EC"/>
</dbReference>
<evidence type="ECO:0000313" key="13">
    <source>
        <dbReference type="Proteomes" id="UP000663870"/>
    </source>
</evidence>
<keyword evidence="7" id="KW-0175">Coiled coil</keyword>
<sequence>MTLRTIAASEDYESAYLYEIVLSKVGGEGNIRNEKEFFIDVEEKGFFSLSWTLVKTVFFYLLKKQFDYETAKSLYDKIICELEFNLLISSFDKYKQLEPNHIKNRLQYQFLLHEMCNKVAYDTVNCLEKKKKIIVNSIVEIQETINDSNQNLHKQERSKKSVKALTFQHKNFGNALPEKLKDLKFIKENITDNTNSLTSKALRKQFLFDAYNIQNGSKNICIVEFNQILDEISQFYGFNRVIQIFYLIENFVLLSVQHNGFQISCKQKITNVETAQILMRIANVYYNCCAILISELYPDENCTYEPIYYTKLVLILFSLFAMMDDLARSDEKIGSSLKEYTLSIDSANISLKSIMPQLTLPERKWLDLLKKIDEKFELSTTDVVESPYKRHCLFHHSSLSIDNKSDETNTDVMYMLSLLKNDFPDNYTKFQETLKGVKSDQLKARWEELLFTDKYLPELIIYLRDISYLAQLSLCGFSQQAIRQIRRLPSSDTKMYNRLKHNFDNHLSISHLDIQINSSVDKMRFVDFILPRNQSKYQTVITFNYDQQNITDMTENTIIGLQNKKPDNLTKPQYYRLCSIQLHDELKFTFLYIALKYGEINFELEEHCYLVKQALYKIGIHENICLIEKQLQNEEFIFAFVKKIVDIVLDLKERMTQYKSMGHGLDILLFLYDFCSKKPKILIDKCLEEVRVSFLNYIDQNKNNSKFSNDKTLESLLSCYYILTYKISNNIDHKIVLQLLKLRELIDSNSKLYGILPPNLYVKTMETLFKLSSHIESNINKNLSMLDNFIEKSNGSWKKDIDMNVYVKDCYSFIPLKGRLFKNGHPLSCLPSQILNNSHFKECYGTKNFSAQVTDQKIFEKILRCYEIKCEKSRKIRIVSLQNNSIWIEDNGETFISRDYLSKLPKFLLEDCTHIDNEKKVFYSHWYKDNKIFIKNDKEKKFTIDFNTNEIYAHEYEKYLVPFSKDGFDQSNIFYTIFSQFEDENYIIALKDRDQDSEPIMLDLPRLNLKFKIENKKIISENFKDYRLSLNQHVKTLLGLPQYLLIEPDISCDQPIKFNQKIIIPYHPIKQEKEFYTNVIQFDSDKVGKPGYFSYEIDEHLKWLNSETIAGSLYLALLYFKTATLDKDVFLEMNGFETCSIILKTCWQNCQYSDTEFNIILKFFEHNCSDLEKPWSHYADKGEEIFKNATYGSIPHHRNAHAIFLRLVYLLLSSYQADFLIKVDNKKKELCHYFLSQNFVKYHFNFYLIFKDRIDRRCRLSDEEEKKLLLSCVGNCSDSRVSDYYKVMCEKKDLELVMNAPKDYKSLEDSFFSRTSIKECQYEKQVADAFKKHFPQSYRVHCNKMCSVQNLFSDWVKIRFELSYFVSLYRMALSIQSTDDFNTESFAQFLAYLFLTTDDTDQVFIRMLYIVCLVPKSFRPVPNFLSLETGEINCDRKYHLDSNSMKLCKNDIPHIFDLDGNINEKVKICIWTILKNEYLNEDEQSKFNVNELINHEFKVKFQTNVKTIFKKQNISSISNNFYDTLYDMLITKSRNKELYEFFINTAKQCQTIVASYKIGYTVRKTTGLSEVRMKLSIKDIENQIRKVYPYSESNEDYIRYLEWTAESIDIKEHYESLRKLFDFEYDYPTQIDFPLNPKTLPENSLVRKVFSERYGKEFIADLEESYGRQESIVKIDENYFKFSMKESKTGFCILEESNVNLEEEFNYLEYNLDEIKNDLFIDVEQWIENESSKTYVPQHHLEKIIDLKTELNDKLKKINKALIDRNILSQRLTLEPLKQKLEKLKSDINFKREANRCLVNLNNVEAEIEDFIIENDNLFKGYLTYHREKRIISPSILKLICKRRYIGISVYEKLDTSSFELKTIDNYSYITSKCKKQLQYWLNQGKFCQIETEEIKDHKILKSLNSKSTVEGYLQTRKIKIDLKSKDINNFTNILYKYYIKYKKINEDLLKEIRKNLSSIANEFDETNMFVLHRIVGDKPVPTRKETLALLKNINKIKEFNPFVIDQKDTFNKKIECYAIQKTLIQQIERTLVLISKYNSLHPDNDIDERERILETIYMNILMERSYDPKHYPSCLLFEIENNLLIREDQYSLVEKMIKKEKNSIYQLNMGEGKTSVILPILSAILADGKQIVRINCLESLMGITQELLRNKFSGLFKKKIYIMPFSRSIVFSKENVERIKEMLYDCQQGKHILLVTPEQRLCFQLKKQEIFLEYLQSKDADDHFDSDEHRHRLYTSTIKSRTPYSLTDSQKNLKEVLRSLGYIDSNDKILKYPPDDLEGLPKFSQEVIKEVNHLRCEDIKNAWNTLRAQSTKLKAQRKQKLELLHSIDDFQFFDILDESDEILCHGKELNYTLGSAKPLDGDQIRWEIPLLIFRMIFAEHKFGERLKAASERDDCPVIFQENFRPVNGIGGGSPLVRFVKPEYFVENIGLYLSQKLCERLRLRFRLKNIYITNDDSENYGTYENFVQGESTSKEDKIVKLLGQKSRDMLNSFLLVKAWLHHDILYHVMNYRYRVEYGLSENGTKQIAIPFRSKDLPSENSEFSHPDIMIGFTILSYLYRGLDVKQVKQGLINLKNDPNHNGDSLLQKWVKENKKWIDEQIVKDNDQFPEWLKSFKTLDLEDENKINKVHLYLSRNFDFIEYYLSNFIFPKDAKHYVKKLTGNAHTLAGEGKTRGFSGTDDRNDTMPESVIPERLLSQKGTNGKMLHILSRKLNSEYIPNTEITGTKEFLHEICKYVEKKKDCYVFIDAGAIIIEMSNFDVSKYLIKKIDKRFDGIVYFSDKNNKIMVILRNEESFPLSTCHIDSKKLFVYLDEAHTRGTDLKLPLTARGIVTLSKNMNKDKLMQGVMRLRDLDFKQSIVLWGSKETTADIATINDIKADSITSKHVLIWVTYNTIQKNENDLYPVTKEKLKYVIKSRALKYQKKIEIPIDSLIIAYESESLDNIEKLYGITPYPRDPRDLLNLHMSTYLNKFYPSVQRDLERKRQLKELINEINENRNKEDRPTMQNILKRIDDKLPERILTADNDYDGNQENEKEIEEMQIVQSILVTERRPEKENDWYFDRVFERNFKENCLRGEDGYPKLKELGKCFEFTNINHLKDFKWHHRVFVTENFIRTVSNNDKLNKRYQTDYLKPVNMILIHRTGIDVCFIVISAFEAKSLIPLCYERNDPNVCLMHIDDVNGPTMVPKTTIILKEKEIHSVITIRLFNGQCRYKEEEIPMLKKCVAFVDKHCLHEDKKISEQVYNELEDRDYIVHGFMTYKLASKLTNQNERILVETETHYEIDLQNRFHSIIHESIAEDVKSIWRLSSLIRKLVQIRGKSEQYQTSELRNILEMNPEKTNDDINTEDF</sequence>
<evidence type="ECO:0000256" key="6">
    <source>
        <dbReference type="ARBA" id="ARBA00022807"/>
    </source>
</evidence>
<dbReference type="GO" id="GO:0006508">
    <property type="term" value="P:proteolysis"/>
    <property type="evidence" value="ECO:0007669"/>
    <property type="project" value="UniProtKB-KW"/>
</dbReference>
<gene>
    <name evidence="11" type="ORF">JXQ802_LOCUS38663</name>
    <name evidence="10" type="ORF">PYM288_LOCUS24767</name>
</gene>
<name>A0A814W413_9BILA</name>
<keyword evidence="13" id="KW-1185">Reference proteome</keyword>
<evidence type="ECO:0000313" key="11">
    <source>
        <dbReference type="EMBL" id="CAF1469754.1"/>
    </source>
</evidence>
<dbReference type="Pfam" id="PF12359">
    <property type="entry name" value="DUF3645"/>
    <property type="match status" value="1"/>
</dbReference>
<dbReference type="InterPro" id="IPR022099">
    <property type="entry name" value="DUF3638"/>
</dbReference>
<evidence type="ECO:0000313" key="10">
    <source>
        <dbReference type="EMBL" id="CAF1198957.1"/>
    </source>
</evidence>
<dbReference type="EMBL" id="CAJNOL010002161">
    <property type="protein sequence ID" value="CAF1469754.1"/>
    <property type="molecule type" value="Genomic_DNA"/>
</dbReference>
<evidence type="ECO:0000256" key="1">
    <source>
        <dbReference type="ARBA" id="ARBA00000707"/>
    </source>
</evidence>
<evidence type="ECO:0000256" key="3">
    <source>
        <dbReference type="ARBA" id="ARBA00022670"/>
    </source>
</evidence>
<accession>A0A814W413</accession>
<comment type="caution">
    <text evidence="10">The sequence shown here is derived from an EMBL/GenBank/DDBJ whole genome shotgun (WGS) entry which is preliminary data.</text>
</comment>
<evidence type="ECO:0000313" key="12">
    <source>
        <dbReference type="Proteomes" id="UP000663854"/>
    </source>
</evidence>
<reference evidence="10" key="1">
    <citation type="submission" date="2021-02" db="EMBL/GenBank/DDBJ databases">
        <authorList>
            <person name="Nowell W R."/>
        </authorList>
    </citation>
    <scope>NUCLEOTIDE SEQUENCE</scope>
</reference>
<organism evidence="10 12">
    <name type="scientific">Rotaria sordida</name>
    <dbReference type="NCBI Taxonomy" id="392033"/>
    <lineage>
        <taxon>Eukaryota</taxon>
        <taxon>Metazoa</taxon>
        <taxon>Spiralia</taxon>
        <taxon>Gnathifera</taxon>
        <taxon>Rotifera</taxon>
        <taxon>Eurotatoria</taxon>
        <taxon>Bdelloidea</taxon>
        <taxon>Philodinida</taxon>
        <taxon>Philodinidae</taxon>
        <taxon>Rotaria</taxon>
    </lineage>
</organism>
<evidence type="ECO:0000256" key="2">
    <source>
        <dbReference type="ARBA" id="ARBA00012759"/>
    </source>
</evidence>
<feature type="domain" description="DUF3645" evidence="9">
    <location>
        <begin position="2525"/>
        <end position="2553"/>
    </location>
</feature>
<dbReference type="InterPro" id="IPR051346">
    <property type="entry name" value="OTU_Deubiquitinase"/>
</dbReference>
<feature type="domain" description="DUF3638" evidence="8">
    <location>
        <begin position="2065"/>
        <end position="2214"/>
    </location>
</feature>
<keyword evidence="5" id="KW-0378">Hydrolase</keyword>
<evidence type="ECO:0000259" key="8">
    <source>
        <dbReference type="Pfam" id="PF12340"/>
    </source>
</evidence>
<proteinExistence type="predicted"/>
<dbReference type="Pfam" id="PF12340">
    <property type="entry name" value="DUF3638"/>
    <property type="match status" value="2"/>
</dbReference>